<evidence type="ECO:0000313" key="3">
    <source>
        <dbReference type="Proteomes" id="UP000315364"/>
    </source>
</evidence>
<reference evidence="2 3" key="1">
    <citation type="submission" date="2019-07" db="EMBL/GenBank/DDBJ databases">
        <title>Full genome sequence of Devosia sp. Gsoil 520.</title>
        <authorList>
            <person name="Im W.-T."/>
        </authorList>
    </citation>
    <scope>NUCLEOTIDE SEQUENCE [LARGE SCALE GENOMIC DNA]</scope>
    <source>
        <strain evidence="2 3">Gsoil 520</strain>
    </source>
</reference>
<evidence type="ECO:0000259" key="1">
    <source>
        <dbReference type="PROSITE" id="PS51725"/>
    </source>
</evidence>
<accession>A0A5B8LZT6</accession>
<dbReference type="InterPro" id="IPR007138">
    <property type="entry name" value="ABM_dom"/>
</dbReference>
<dbReference type="InterPro" id="IPR011008">
    <property type="entry name" value="Dimeric_a/b-barrel"/>
</dbReference>
<evidence type="ECO:0000313" key="2">
    <source>
        <dbReference type="EMBL" id="QDZ13271.1"/>
    </source>
</evidence>
<dbReference type="Proteomes" id="UP000315364">
    <property type="component" value="Chromosome"/>
</dbReference>
<organism evidence="2 3">
    <name type="scientific">Devosia ginsengisoli</name>
    <dbReference type="NCBI Taxonomy" id="400770"/>
    <lineage>
        <taxon>Bacteria</taxon>
        <taxon>Pseudomonadati</taxon>
        <taxon>Pseudomonadota</taxon>
        <taxon>Alphaproteobacteria</taxon>
        <taxon>Hyphomicrobiales</taxon>
        <taxon>Devosiaceae</taxon>
        <taxon>Devosia</taxon>
    </lineage>
</organism>
<dbReference type="EMBL" id="CP042304">
    <property type="protein sequence ID" value="QDZ13271.1"/>
    <property type="molecule type" value="Genomic_DNA"/>
</dbReference>
<dbReference type="KEGG" id="dea:FPZ08_11415"/>
<dbReference type="AlphaFoldDB" id="A0A5B8LZT6"/>
<dbReference type="Gene3D" id="3.30.70.100">
    <property type="match status" value="1"/>
</dbReference>
<dbReference type="GO" id="GO:0004497">
    <property type="term" value="F:monooxygenase activity"/>
    <property type="evidence" value="ECO:0007669"/>
    <property type="project" value="UniProtKB-KW"/>
</dbReference>
<proteinExistence type="predicted"/>
<keyword evidence="3" id="KW-1185">Reference proteome</keyword>
<keyword evidence="2" id="KW-0503">Monooxygenase</keyword>
<sequence length="84" mass="9141">MEVPPERLAAVTSALPAHIALTRAELGCLAFDVVPSPDDPGRFLVSEIFSDQAAFDAHQARAKSSAWAEITAGLHRHYTVRTER</sequence>
<protein>
    <submittedName>
        <fullName evidence="2">Antibiotic biosynthesis monooxygenase</fullName>
    </submittedName>
</protein>
<gene>
    <name evidence="2" type="ORF">FPZ08_11415</name>
</gene>
<dbReference type="PROSITE" id="PS51725">
    <property type="entry name" value="ABM"/>
    <property type="match status" value="1"/>
</dbReference>
<dbReference type="OrthoDB" id="9797178at2"/>
<keyword evidence="2" id="KW-0560">Oxidoreductase</keyword>
<dbReference type="Pfam" id="PF03992">
    <property type="entry name" value="ABM"/>
    <property type="match status" value="1"/>
</dbReference>
<dbReference type="SUPFAM" id="SSF54909">
    <property type="entry name" value="Dimeric alpha+beta barrel"/>
    <property type="match status" value="1"/>
</dbReference>
<name>A0A5B8LZT6_9HYPH</name>
<feature type="domain" description="ABM" evidence="1">
    <location>
        <begin position="1"/>
        <end position="84"/>
    </location>
</feature>